<reference evidence="3 4" key="1">
    <citation type="submission" date="2020-01" db="EMBL/GenBank/DDBJ databases">
        <authorList>
            <consortium name="DOE Joint Genome Institute"/>
            <person name="Haridas S."/>
            <person name="Albert R."/>
            <person name="Binder M."/>
            <person name="Bloem J."/>
            <person name="Labutti K."/>
            <person name="Salamov A."/>
            <person name="Andreopoulos B."/>
            <person name="Baker S.E."/>
            <person name="Barry K."/>
            <person name="Bills G."/>
            <person name="Bluhm B.H."/>
            <person name="Cannon C."/>
            <person name="Castanera R."/>
            <person name="Culley D.E."/>
            <person name="Daum C."/>
            <person name="Ezra D."/>
            <person name="Gonzalez J.B."/>
            <person name="Henrissat B."/>
            <person name="Kuo A."/>
            <person name="Liang C."/>
            <person name="Lipzen A."/>
            <person name="Lutzoni F."/>
            <person name="Magnuson J."/>
            <person name="Mondo S."/>
            <person name="Nolan M."/>
            <person name="Ohm R."/>
            <person name="Pangilinan J."/>
            <person name="Park H.-J.H."/>
            <person name="Ramirez L."/>
            <person name="Alfaro M."/>
            <person name="Sun H."/>
            <person name="Tritt A."/>
            <person name="Yoshinaga Y."/>
            <person name="Zwiers L.-H.L."/>
            <person name="Turgeon B.G."/>
            <person name="Goodwin S.B."/>
            <person name="Spatafora J.W."/>
            <person name="Crous P.W."/>
            <person name="Grigoriev I.V."/>
        </authorList>
    </citation>
    <scope>NUCLEOTIDE SEQUENCE [LARGE SCALE GENOMIC DNA]</scope>
    <source>
        <strain evidence="3 4">CBS 611.86</strain>
    </source>
</reference>
<keyword evidence="3" id="KW-0430">Lectin</keyword>
<organism evidence="3 4">
    <name type="scientific">Massariosphaeria phaeospora</name>
    <dbReference type="NCBI Taxonomy" id="100035"/>
    <lineage>
        <taxon>Eukaryota</taxon>
        <taxon>Fungi</taxon>
        <taxon>Dikarya</taxon>
        <taxon>Ascomycota</taxon>
        <taxon>Pezizomycotina</taxon>
        <taxon>Dothideomycetes</taxon>
        <taxon>Pleosporomycetidae</taxon>
        <taxon>Pleosporales</taxon>
        <taxon>Pleosporales incertae sedis</taxon>
        <taxon>Massariosphaeria</taxon>
    </lineage>
</organism>
<dbReference type="PANTHER" id="PTHR10963">
    <property type="entry name" value="GLYCOSYL HYDROLASE-RELATED"/>
    <property type="match status" value="1"/>
</dbReference>
<dbReference type="PANTHER" id="PTHR10963:SF53">
    <property type="entry name" value="GH16 DOMAIN-CONTAINING PROTEIN"/>
    <property type="match status" value="1"/>
</dbReference>
<dbReference type="CDD" id="cd08023">
    <property type="entry name" value="GH16_laminarinase_like"/>
    <property type="match status" value="1"/>
</dbReference>
<dbReference type="GO" id="GO:0030246">
    <property type="term" value="F:carbohydrate binding"/>
    <property type="evidence" value="ECO:0007669"/>
    <property type="project" value="UniProtKB-KW"/>
</dbReference>
<evidence type="ECO:0000259" key="2">
    <source>
        <dbReference type="PROSITE" id="PS51762"/>
    </source>
</evidence>
<keyword evidence="4" id="KW-1185">Reference proteome</keyword>
<feature type="region of interest" description="Disordered" evidence="1">
    <location>
        <begin position="1"/>
        <end position="183"/>
    </location>
</feature>
<feature type="compositionally biased region" description="Pro residues" evidence="1">
    <location>
        <begin position="44"/>
        <end position="67"/>
    </location>
</feature>
<feature type="compositionally biased region" description="Pro residues" evidence="1">
    <location>
        <begin position="114"/>
        <end position="137"/>
    </location>
</feature>
<name>A0A7C8M8I8_9PLEO</name>
<dbReference type="Gene3D" id="2.60.120.200">
    <property type="match status" value="1"/>
</dbReference>
<gene>
    <name evidence="3" type="ORF">BDV95DRAFT_493948</name>
</gene>
<dbReference type="GO" id="GO:0004553">
    <property type="term" value="F:hydrolase activity, hydrolyzing O-glycosyl compounds"/>
    <property type="evidence" value="ECO:0007669"/>
    <property type="project" value="InterPro"/>
</dbReference>
<dbReference type="SUPFAM" id="SSF49899">
    <property type="entry name" value="Concanavalin A-like lectins/glucanases"/>
    <property type="match status" value="1"/>
</dbReference>
<dbReference type="GO" id="GO:0005975">
    <property type="term" value="P:carbohydrate metabolic process"/>
    <property type="evidence" value="ECO:0007669"/>
    <property type="project" value="InterPro"/>
</dbReference>
<evidence type="ECO:0000313" key="3">
    <source>
        <dbReference type="EMBL" id="KAF2871696.1"/>
    </source>
</evidence>
<dbReference type="EMBL" id="JAADJZ010000011">
    <property type="protein sequence ID" value="KAF2871696.1"/>
    <property type="molecule type" value="Genomic_DNA"/>
</dbReference>
<dbReference type="InterPro" id="IPR000757">
    <property type="entry name" value="Beta-glucanase-like"/>
</dbReference>
<dbReference type="PROSITE" id="PS51762">
    <property type="entry name" value="GH16_2"/>
    <property type="match status" value="1"/>
</dbReference>
<evidence type="ECO:0000256" key="1">
    <source>
        <dbReference type="SAM" id="MobiDB-lite"/>
    </source>
</evidence>
<accession>A0A7C8M8I8</accession>
<dbReference type="Pfam" id="PF26113">
    <property type="entry name" value="GH16_XgeA"/>
    <property type="match status" value="1"/>
</dbReference>
<sequence>MGQQPGYPGQQQQQQQQYTGSPFPQHQSQSPYGPPSDQPASPYGAPPNQPSSPYGAPPNQTPSPYGAPPNQQAQNQQWGPPQQQWGPPQQQWQQPPQQQVFTPPVPQHSKPQSPNAPPVPQNRPISNPPPPQNIPPPHAEKVYWKPSFDASTPVSQNFRHEQGDHGWGNEEKQNYTDNPANSFHHDNRLIVRALVQDGTYTSARLTSHQTLSRPRGYLTATVLPPCAEGIWPAYWMLPKDPFQWPGDGEVDIFESWNGDCINHSCLHWGHYNGEDHNKHQVVTNHLHDMMHQPHTFGFAWTEEEGIPGWRGRMLWYIDGRPVMKANIPAGTRRLEEFRILINVAMGGTVCAGMLPREGYYDLVVSDLKMCEEPTGGWGEFEKAWGSTPEGKPM</sequence>
<feature type="domain" description="GH16" evidence="2">
    <location>
        <begin position="129"/>
        <end position="382"/>
    </location>
</feature>
<dbReference type="Proteomes" id="UP000481861">
    <property type="component" value="Unassembled WGS sequence"/>
</dbReference>
<dbReference type="InterPro" id="IPR050546">
    <property type="entry name" value="Glycosyl_Hydrlase_16"/>
</dbReference>
<dbReference type="InterPro" id="IPR013320">
    <property type="entry name" value="ConA-like_dom_sf"/>
</dbReference>
<feature type="compositionally biased region" description="Polar residues" evidence="1">
    <location>
        <begin position="19"/>
        <end position="31"/>
    </location>
</feature>
<proteinExistence type="predicted"/>
<feature type="compositionally biased region" description="Low complexity" evidence="1">
    <location>
        <begin position="1"/>
        <end position="18"/>
    </location>
</feature>
<feature type="compositionally biased region" description="Low complexity" evidence="1">
    <location>
        <begin position="68"/>
        <end position="99"/>
    </location>
</feature>
<protein>
    <submittedName>
        <fullName evidence="3">Concanavalin A-like lectin/glucanase domain-containing protein</fullName>
    </submittedName>
</protein>
<comment type="caution">
    <text evidence="3">The sequence shown here is derived from an EMBL/GenBank/DDBJ whole genome shotgun (WGS) entry which is preliminary data.</text>
</comment>
<dbReference type="OrthoDB" id="192832at2759"/>
<feature type="compositionally biased region" description="Basic and acidic residues" evidence="1">
    <location>
        <begin position="158"/>
        <end position="174"/>
    </location>
</feature>
<dbReference type="AlphaFoldDB" id="A0A7C8M8I8"/>
<evidence type="ECO:0000313" key="4">
    <source>
        <dbReference type="Proteomes" id="UP000481861"/>
    </source>
</evidence>